<sequence>MQRAVFHLLPHDVLYDLFVLAASDVQDTNPYFATTASHVCASWRATALATPPIWKNICLQARSDSAKNLEAKLYLTRATGMKVTVVIEVHAVDRPFSCPLVLPELLNGNQIYYLRLVVRERAQASVFMGFLARLGAKMAVTSFGLVVHSEMMFEITREGNGPLSTPAWCLEQSRFLWHQWDTSDITSLIIQGLDEVPSLECMRDALIGCQWTLNIFDFSSCTPTSSSSTPLEPVFLPALSFLRLAYESEISGLARLFHAPNLIVLDLTDEIATDYPGESAGTDERLLLEILLPSCHTVSVLSLTGLVGCALETVDIFYQHLPHLRTLVLRSTGPEYEDALFQADARYDGAALVFPELESLRTRIQVPALYHLHLSARNWAEAYPPNESSLSVALHRAMEDGMMIQVEKAESLNDLD</sequence>
<protein>
    <recommendedName>
        <fullName evidence="3">F-box domain-containing protein</fullName>
    </recommendedName>
</protein>
<comment type="caution">
    <text evidence="1">The sequence shown here is derived from an EMBL/GenBank/DDBJ whole genome shotgun (WGS) entry which is preliminary data.</text>
</comment>
<dbReference type="EMBL" id="JARJCN010000031">
    <property type="protein sequence ID" value="KAJ7086453.1"/>
    <property type="molecule type" value="Genomic_DNA"/>
</dbReference>
<name>A0AAD6U2E1_9AGAR</name>
<keyword evidence="2" id="KW-1185">Reference proteome</keyword>
<evidence type="ECO:0000313" key="1">
    <source>
        <dbReference type="EMBL" id="KAJ7086453.1"/>
    </source>
</evidence>
<evidence type="ECO:0000313" key="2">
    <source>
        <dbReference type="Proteomes" id="UP001222325"/>
    </source>
</evidence>
<dbReference type="SUPFAM" id="SSF52047">
    <property type="entry name" value="RNI-like"/>
    <property type="match status" value="1"/>
</dbReference>
<dbReference type="Proteomes" id="UP001222325">
    <property type="component" value="Unassembled WGS sequence"/>
</dbReference>
<gene>
    <name evidence="1" type="ORF">B0H15DRAFT_950551</name>
</gene>
<organism evidence="1 2">
    <name type="scientific">Mycena belliarum</name>
    <dbReference type="NCBI Taxonomy" id="1033014"/>
    <lineage>
        <taxon>Eukaryota</taxon>
        <taxon>Fungi</taxon>
        <taxon>Dikarya</taxon>
        <taxon>Basidiomycota</taxon>
        <taxon>Agaricomycotina</taxon>
        <taxon>Agaricomycetes</taxon>
        <taxon>Agaricomycetidae</taxon>
        <taxon>Agaricales</taxon>
        <taxon>Marasmiineae</taxon>
        <taxon>Mycenaceae</taxon>
        <taxon>Mycena</taxon>
    </lineage>
</organism>
<evidence type="ECO:0008006" key="3">
    <source>
        <dbReference type="Google" id="ProtNLM"/>
    </source>
</evidence>
<dbReference type="AlphaFoldDB" id="A0AAD6U2E1"/>
<accession>A0AAD6U2E1</accession>
<reference evidence="1" key="1">
    <citation type="submission" date="2023-03" db="EMBL/GenBank/DDBJ databases">
        <title>Massive genome expansion in bonnet fungi (Mycena s.s.) driven by repeated elements and novel gene families across ecological guilds.</title>
        <authorList>
            <consortium name="Lawrence Berkeley National Laboratory"/>
            <person name="Harder C.B."/>
            <person name="Miyauchi S."/>
            <person name="Viragh M."/>
            <person name="Kuo A."/>
            <person name="Thoen E."/>
            <person name="Andreopoulos B."/>
            <person name="Lu D."/>
            <person name="Skrede I."/>
            <person name="Drula E."/>
            <person name="Henrissat B."/>
            <person name="Morin E."/>
            <person name="Kohler A."/>
            <person name="Barry K."/>
            <person name="LaButti K."/>
            <person name="Morin E."/>
            <person name="Salamov A."/>
            <person name="Lipzen A."/>
            <person name="Mereny Z."/>
            <person name="Hegedus B."/>
            <person name="Baldrian P."/>
            <person name="Stursova M."/>
            <person name="Weitz H."/>
            <person name="Taylor A."/>
            <person name="Grigoriev I.V."/>
            <person name="Nagy L.G."/>
            <person name="Martin F."/>
            <person name="Kauserud H."/>
        </authorList>
    </citation>
    <scope>NUCLEOTIDE SEQUENCE</scope>
    <source>
        <strain evidence="1">CBHHK173m</strain>
    </source>
</reference>
<proteinExistence type="predicted"/>